<dbReference type="GO" id="GO:0055088">
    <property type="term" value="P:lipid homeostasis"/>
    <property type="evidence" value="ECO:0007669"/>
    <property type="project" value="TreeGrafter"/>
</dbReference>
<dbReference type="GO" id="GO:0006654">
    <property type="term" value="P:phosphatidic acid biosynthetic process"/>
    <property type="evidence" value="ECO:0007669"/>
    <property type="project" value="TreeGrafter"/>
</dbReference>
<dbReference type="SUPFAM" id="SSF53474">
    <property type="entry name" value="alpha/beta-Hydrolases"/>
    <property type="match status" value="1"/>
</dbReference>
<dbReference type="EMBL" id="FO082056">
    <property type="protein sequence ID" value="CCE78861.1"/>
    <property type="molecule type" value="Genomic_DNA"/>
</dbReference>
<dbReference type="InterPro" id="IPR000073">
    <property type="entry name" value="AB_hydrolase_1"/>
</dbReference>
<dbReference type="Gene3D" id="3.40.50.1820">
    <property type="entry name" value="alpha/beta hydrolase"/>
    <property type="match status" value="1"/>
</dbReference>
<dbReference type="Proteomes" id="UP000005222">
    <property type="component" value="Chromosome D"/>
</dbReference>
<organism evidence="2 3">
    <name type="scientific">Pichia sorbitophila (strain ATCC MYA-4447 / BCRC 22081 / CBS 7064 / NBRC 10061 / NRRL Y-12695)</name>
    <name type="common">Hybrid yeast</name>
    <dbReference type="NCBI Taxonomy" id="559304"/>
    <lineage>
        <taxon>Eukaryota</taxon>
        <taxon>Fungi</taxon>
        <taxon>Dikarya</taxon>
        <taxon>Ascomycota</taxon>
        <taxon>Saccharomycotina</taxon>
        <taxon>Pichiomycetes</taxon>
        <taxon>Debaryomycetaceae</taxon>
        <taxon>Millerozyma</taxon>
    </lineage>
</organism>
<dbReference type="STRING" id="559304.G8YQC6"/>
<dbReference type="eggNOG" id="KOG4409">
    <property type="taxonomic scope" value="Eukaryota"/>
</dbReference>
<dbReference type="InterPro" id="IPR029058">
    <property type="entry name" value="AB_hydrolase_fold"/>
</dbReference>
<evidence type="ECO:0000313" key="2">
    <source>
        <dbReference type="EMBL" id="CCE78861.1"/>
    </source>
</evidence>
<dbReference type="AlphaFoldDB" id="G8YQC6"/>
<evidence type="ECO:0000259" key="1">
    <source>
        <dbReference type="Pfam" id="PF00561"/>
    </source>
</evidence>
<accession>G8YQC6</accession>
<dbReference type="Pfam" id="PF00561">
    <property type="entry name" value="Abhydrolase_1"/>
    <property type="match status" value="1"/>
</dbReference>
<dbReference type="GO" id="GO:0035965">
    <property type="term" value="P:cardiolipin acyl-chain remodeling"/>
    <property type="evidence" value="ECO:0007669"/>
    <property type="project" value="TreeGrafter"/>
</dbReference>
<feature type="domain" description="AB hydrolase-1" evidence="1">
    <location>
        <begin position="138"/>
        <end position="314"/>
    </location>
</feature>
<reference evidence="2 3" key="1">
    <citation type="journal article" date="2012" name="G3 (Bethesda)">
        <title>Pichia sorbitophila, an interspecies yeast hybrid reveals early steps of genome resolution following polyploidization.</title>
        <authorList>
            <person name="Leh Louis V."/>
            <person name="Despons L."/>
            <person name="Friedrich A."/>
            <person name="Martin T."/>
            <person name="Durrens P."/>
            <person name="Casaregola S."/>
            <person name="Neuveglise C."/>
            <person name="Fairhead C."/>
            <person name="Marck C."/>
            <person name="Cruz J.A."/>
            <person name="Straub M.L."/>
            <person name="Kugler V."/>
            <person name="Sacerdot C."/>
            <person name="Uzunov Z."/>
            <person name="Thierry A."/>
            <person name="Weiss S."/>
            <person name="Bleykasten C."/>
            <person name="De Montigny J."/>
            <person name="Jacques N."/>
            <person name="Jung P."/>
            <person name="Lemaire M."/>
            <person name="Mallet S."/>
            <person name="Morel G."/>
            <person name="Richard G.F."/>
            <person name="Sarkar A."/>
            <person name="Savel G."/>
            <person name="Schacherer J."/>
            <person name="Seret M.L."/>
            <person name="Talla E."/>
            <person name="Samson G."/>
            <person name="Jubin C."/>
            <person name="Poulain J."/>
            <person name="Vacherie B."/>
            <person name="Barbe V."/>
            <person name="Pelletier E."/>
            <person name="Sherman D.J."/>
            <person name="Westhof E."/>
            <person name="Weissenbach J."/>
            <person name="Baret P.V."/>
            <person name="Wincker P."/>
            <person name="Gaillardin C."/>
            <person name="Dujon B."/>
            <person name="Souciet J.L."/>
        </authorList>
    </citation>
    <scope>NUCLEOTIDE SEQUENCE [LARGE SCALE GENOMIC DNA]</scope>
    <source>
        <strain evidence="3">ATCC MYA-4447 / BCRC 22081 / CBS 7064 / NBRC 10061 / NRRL Y-12695</strain>
    </source>
</reference>
<name>G8YQC6_PICSO</name>
<dbReference type="PANTHER" id="PTHR42886">
    <property type="entry name" value="RE40534P-RELATED"/>
    <property type="match status" value="1"/>
</dbReference>
<keyword evidence="3" id="KW-1185">Reference proteome</keyword>
<dbReference type="PANTHER" id="PTHR42886:SF23">
    <property type="entry name" value="1-ACYLGLYCEROL-3-PHOSPHATE O-ACYLTRANSFERASE ICT1-RELATED"/>
    <property type="match status" value="1"/>
</dbReference>
<dbReference type="GO" id="GO:0042171">
    <property type="term" value="F:lysophosphatidic acid acyltransferase activity"/>
    <property type="evidence" value="ECO:0007669"/>
    <property type="project" value="TreeGrafter"/>
</dbReference>
<dbReference type="OrthoDB" id="7457040at2759"/>
<evidence type="ECO:0000313" key="3">
    <source>
        <dbReference type="Proteomes" id="UP000005222"/>
    </source>
</evidence>
<dbReference type="HOGENOM" id="CLU_017361_1_0_1"/>
<dbReference type="InParanoid" id="G8YQC6"/>
<protein>
    <submittedName>
        <fullName evidence="2">Piso0_000893 protein</fullName>
    </submittedName>
</protein>
<dbReference type="GO" id="GO:0005743">
    <property type="term" value="C:mitochondrial inner membrane"/>
    <property type="evidence" value="ECO:0007669"/>
    <property type="project" value="TreeGrafter"/>
</dbReference>
<dbReference type="OMA" id="HINMWYL"/>
<proteinExistence type="predicted"/>
<sequence>MGLYECNQKHLAPSCLNTTRATLQGYSLEFIIMNWVRTVRNSFLQRRFLGFKVPSSYEQDQKLKTLPFKECLSIWIKSFKKDRLLTLQDQLTNFMLSNCLNENIVTKNLKTKLDDEGNYINELVLEVNNDSEKPHKEVVFIHGYGAALGCFARNFGIIRDLVKSNNKYRIHFLDNISFGLSSNPGIKSINIRTKIPRCPEIKIHDSNPQSKESINDKYYKKVDSFEVNKNEYMKYQNFFAPLLKDIESYYINAIEKWRKSSGIEKIDYLIGHSYGAYWSASYACKHNRNIGELILLSPVGVERHIHAVTTPIKLLEDQPIEPSLDPSSYKFLTRIPILSKKHINMWYLFLPYHARILPYLGPWGVRNYFQVRYPRLFKVNKVTNDLGGPSKIFEHPDDLVIGKNSECKLIFDYFYNAITNKTNSDIYIKYLFTPSAVSKYPLFDKLTDFFRRAGPDPDSVFPVHFVYGQYDFTYSKAGKKLIKEINSMVSSDTKPAKYYEVREGGHNFYLDNPFDTNKIVIDIVENREKQK</sequence>
<gene>
    <name evidence="2" type="primary">Piso0_000893</name>
    <name evidence="2" type="ORF">GNLVRS01_PISO0D06405g</name>
</gene>
<dbReference type="GO" id="GO:0004623">
    <property type="term" value="F:phospholipase A2 activity"/>
    <property type="evidence" value="ECO:0007669"/>
    <property type="project" value="TreeGrafter"/>
</dbReference>